<feature type="compositionally biased region" description="Polar residues" evidence="1">
    <location>
        <begin position="68"/>
        <end position="102"/>
    </location>
</feature>
<dbReference type="Pfam" id="PF00226">
    <property type="entry name" value="DnaJ"/>
    <property type="match status" value="1"/>
</dbReference>
<dbReference type="InterPro" id="IPR036869">
    <property type="entry name" value="J_dom_sf"/>
</dbReference>
<evidence type="ECO:0000256" key="1">
    <source>
        <dbReference type="SAM" id="MobiDB-lite"/>
    </source>
</evidence>
<dbReference type="SUPFAM" id="SSF46565">
    <property type="entry name" value="Chaperone J-domain"/>
    <property type="match status" value="1"/>
</dbReference>
<feature type="region of interest" description="Disordered" evidence="1">
    <location>
        <begin position="68"/>
        <end position="109"/>
    </location>
</feature>
<dbReference type="PANTHER" id="PTHR44743:SF10">
    <property type="entry name" value="J DOMAIN-CONTAINING PROTEIN"/>
    <property type="match status" value="1"/>
</dbReference>
<accession>A0ABV4WRZ5</accession>
<dbReference type="Gene3D" id="1.10.287.110">
    <property type="entry name" value="DnaJ domain"/>
    <property type="match status" value="1"/>
</dbReference>
<evidence type="ECO:0000259" key="2">
    <source>
        <dbReference type="PROSITE" id="PS50076"/>
    </source>
</evidence>
<dbReference type="CDD" id="cd06257">
    <property type="entry name" value="DnaJ"/>
    <property type="match status" value="1"/>
</dbReference>
<comment type="caution">
    <text evidence="3">The sequence shown here is derived from an EMBL/GenBank/DDBJ whole genome shotgun (WGS) entry which is preliminary data.</text>
</comment>
<dbReference type="InterPro" id="IPR001623">
    <property type="entry name" value="DnaJ_domain"/>
</dbReference>
<evidence type="ECO:0000313" key="3">
    <source>
        <dbReference type="EMBL" id="MFB2837855.1"/>
    </source>
</evidence>
<sequence length="131" mass="15671">MNKLEEYYKVLELEPGATLEEIQQGYKDLAMVWHPDRFPNHPRLQQKAHRKLQEINEAHQHLRSHTYTSVPLTSPINPDPQNSPSCSIQKNGNNFYQQPKTQPKTENKHRDIEERLQFSKFNRKDMFMWLD</sequence>
<organism evidence="3 4">
    <name type="scientific">Floridaenema evergladense BLCC-F167</name>
    <dbReference type="NCBI Taxonomy" id="3153639"/>
    <lineage>
        <taxon>Bacteria</taxon>
        <taxon>Bacillati</taxon>
        <taxon>Cyanobacteriota</taxon>
        <taxon>Cyanophyceae</taxon>
        <taxon>Oscillatoriophycideae</taxon>
        <taxon>Aerosakkonematales</taxon>
        <taxon>Aerosakkonemataceae</taxon>
        <taxon>Floridanema</taxon>
        <taxon>Floridanema evergladense</taxon>
    </lineage>
</organism>
<dbReference type="PANTHER" id="PTHR44743">
    <property type="entry name" value="PUTATIVE, EXPRESSED-RELATED"/>
    <property type="match status" value="1"/>
</dbReference>
<name>A0ABV4WRZ5_9CYAN</name>
<dbReference type="SMART" id="SM00271">
    <property type="entry name" value="DnaJ"/>
    <property type="match status" value="1"/>
</dbReference>
<dbReference type="EMBL" id="JBHFNT010000227">
    <property type="protein sequence ID" value="MFB2837855.1"/>
    <property type="molecule type" value="Genomic_DNA"/>
</dbReference>
<dbReference type="PRINTS" id="PR00625">
    <property type="entry name" value="JDOMAIN"/>
</dbReference>
<gene>
    <name evidence="3" type="ORF">ACE1CA_25415</name>
</gene>
<evidence type="ECO:0000313" key="4">
    <source>
        <dbReference type="Proteomes" id="UP001576780"/>
    </source>
</evidence>
<proteinExistence type="predicted"/>
<dbReference type="RefSeq" id="WP_413280193.1">
    <property type="nucleotide sequence ID" value="NZ_JBHFNT010000227.1"/>
</dbReference>
<dbReference type="Proteomes" id="UP001576780">
    <property type="component" value="Unassembled WGS sequence"/>
</dbReference>
<keyword evidence="4" id="KW-1185">Reference proteome</keyword>
<protein>
    <submittedName>
        <fullName evidence="3">J domain-containing protein</fullName>
    </submittedName>
</protein>
<dbReference type="PROSITE" id="PS50076">
    <property type="entry name" value="DNAJ_2"/>
    <property type="match status" value="1"/>
</dbReference>
<feature type="domain" description="J" evidence="2">
    <location>
        <begin position="6"/>
        <end position="67"/>
    </location>
</feature>
<reference evidence="3 4" key="1">
    <citation type="submission" date="2024-09" db="EMBL/GenBank/DDBJ databases">
        <title>Floridaenema gen nov. (Aerosakkonemataceae, Aerosakkonematales ord. nov., Cyanobacteria) from benthic tropical and subtropical fresh waters, with the description of four new species.</title>
        <authorList>
            <person name="Moretto J.A."/>
            <person name="Berthold D.E."/>
            <person name="Lefler F.W."/>
            <person name="Huang I.-S."/>
            <person name="Laughinghouse H. IV."/>
        </authorList>
    </citation>
    <scope>NUCLEOTIDE SEQUENCE [LARGE SCALE GENOMIC DNA]</scope>
    <source>
        <strain evidence="3 4">BLCC-F167</strain>
    </source>
</reference>